<evidence type="ECO:0000256" key="1">
    <source>
        <dbReference type="ARBA" id="ARBA00004906"/>
    </source>
</evidence>
<dbReference type="AlphaFoldDB" id="A0A7J7DRU9"/>
<evidence type="ECO:0000313" key="2">
    <source>
        <dbReference type="EMBL" id="KAF5749085.1"/>
    </source>
</evidence>
<evidence type="ECO:0000313" key="3">
    <source>
        <dbReference type="Proteomes" id="UP000593562"/>
    </source>
</evidence>
<gene>
    <name evidence="2" type="ORF">HS088_TW04G01047</name>
</gene>
<name>A0A7J7DRU9_TRIWF</name>
<dbReference type="Proteomes" id="UP000593562">
    <property type="component" value="Unassembled WGS sequence"/>
</dbReference>
<dbReference type="InterPro" id="IPR011333">
    <property type="entry name" value="SKP1/BTB/POZ_sf"/>
</dbReference>
<dbReference type="EMBL" id="JAAARO010000004">
    <property type="protein sequence ID" value="KAF5749085.1"/>
    <property type="molecule type" value="Genomic_DNA"/>
</dbReference>
<organism evidence="2 3">
    <name type="scientific">Tripterygium wilfordii</name>
    <name type="common">Thunder God vine</name>
    <dbReference type="NCBI Taxonomy" id="458696"/>
    <lineage>
        <taxon>Eukaryota</taxon>
        <taxon>Viridiplantae</taxon>
        <taxon>Streptophyta</taxon>
        <taxon>Embryophyta</taxon>
        <taxon>Tracheophyta</taxon>
        <taxon>Spermatophyta</taxon>
        <taxon>Magnoliopsida</taxon>
        <taxon>eudicotyledons</taxon>
        <taxon>Gunneridae</taxon>
        <taxon>Pentapetalae</taxon>
        <taxon>rosids</taxon>
        <taxon>fabids</taxon>
        <taxon>Celastrales</taxon>
        <taxon>Celastraceae</taxon>
        <taxon>Tripterygium</taxon>
    </lineage>
</organism>
<protein>
    <recommendedName>
        <fullName evidence="4">SKP1 component POZ domain-containing protein</fullName>
    </recommendedName>
</protein>
<comment type="caution">
    <text evidence="2">The sequence shown here is derived from an EMBL/GenBank/DDBJ whole genome shotgun (WGS) entry which is preliminary data.</text>
</comment>
<dbReference type="Gene3D" id="3.30.710.10">
    <property type="entry name" value="Potassium Channel Kv1.1, Chain A"/>
    <property type="match status" value="1"/>
</dbReference>
<keyword evidence="3" id="KW-1185">Reference proteome</keyword>
<comment type="pathway">
    <text evidence="1">Protein modification; protein ubiquitination.</text>
</comment>
<evidence type="ECO:0008006" key="4">
    <source>
        <dbReference type="Google" id="ProtNLM"/>
    </source>
</evidence>
<proteinExistence type="predicted"/>
<sequence length="83" mass="9232">MPTSMKKVILTSLEGERFELDEKVAMEMRTIQRLIDVKRELAMTTTTTTSSVDDFVYAPIEVSKVIILLGRGLLKPMGLSVSA</sequence>
<accession>A0A7J7DRU9</accession>
<dbReference type="InParanoid" id="A0A7J7DRU9"/>
<reference evidence="2 3" key="1">
    <citation type="journal article" date="2020" name="Nat. Commun.">
        <title>Genome of Tripterygium wilfordii and identification of cytochrome P450 involved in triptolide biosynthesis.</title>
        <authorList>
            <person name="Tu L."/>
            <person name="Su P."/>
            <person name="Zhang Z."/>
            <person name="Gao L."/>
            <person name="Wang J."/>
            <person name="Hu T."/>
            <person name="Zhou J."/>
            <person name="Zhang Y."/>
            <person name="Zhao Y."/>
            <person name="Liu Y."/>
            <person name="Song Y."/>
            <person name="Tong Y."/>
            <person name="Lu Y."/>
            <person name="Yang J."/>
            <person name="Xu C."/>
            <person name="Jia M."/>
            <person name="Peters R.J."/>
            <person name="Huang L."/>
            <person name="Gao W."/>
        </authorList>
    </citation>
    <scope>NUCLEOTIDE SEQUENCE [LARGE SCALE GENOMIC DNA]</scope>
    <source>
        <strain evidence="3">cv. XIE 37</strain>
        <tissue evidence="2">Leaf</tissue>
    </source>
</reference>